<proteinExistence type="inferred from homology"/>
<evidence type="ECO:0000313" key="8">
    <source>
        <dbReference type="Proteomes" id="UP000256220"/>
    </source>
</evidence>
<reference evidence="7 8" key="1">
    <citation type="journal article" date="2014" name="Genome Announc.">
        <title>Draft Genome Sequence of Amycolatopsis lurida NRRL 2430, Producer of the Glycopeptide Family Antibiotic Ristocetin.</title>
        <authorList>
            <person name="Kwun M.J."/>
            <person name="Hong H.J."/>
        </authorList>
    </citation>
    <scope>NUCLEOTIDE SEQUENCE [LARGE SCALE GENOMIC DNA]</scope>
    <source>
        <strain evidence="7 8">NRRL 2430</strain>
    </source>
</reference>
<evidence type="ECO:0000256" key="1">
    <source>
        <dbReference type="ARBA" id="ARBA00004401"/>
    </source>
</evidence>
<evidence type="ECO:0000256" key="3">
    <source>
        <dbReference type="PIRSR" id="PIRSR600223-1"/>
    </source>
</evidence>
<gene>
    <name evidence="7" type="ORF">BB31_14735</name>
</gene>
<dbReference type="InterPro" id="IPR019533">
    <property type="entry name" value="Peptidase_S26"/>
</dbReference>
<dbReference type="SUPFAM" id="SSF51306">
    <property type="entry name" value="LexA/Signal peptidase"/>
    <property type="match status" value="1"/>
</dbReference>
<dbReference type="AlphaFoldDB" id="A0A2P2FUR3"/>
<dbReference type="GO" id="GO:0006465">
    <property type="term" value="P:signal peptide processing"/>
    <property type="evidence" value="ECO:0007669"/>
    <property type="project" value="InterPro"/>
</dbReference>
<dbReference type="PANTHER" id="PTHR43390:SF1">
    <property type="entry name" value="CHLOROPLAST PROCESSING PEPTIDASE"/>
    <property type="match status" value="1"/>
</dbReference>
<accession>A0A2P2FUR3</accession>
<organism evidence="7 8">
    <name type="scientific">Amycolatopsis lurida NRRL 2430</name>
    <dbReference type="NCBI Taxonomy" id="1460371"/>
    <lineage>
        <taxon>Bacteria</taxon>
        <taxon>Bacillati</taxon>
        <taxon>Actinomycetota</taxon>
        <taxon>Actinomycetes</taxon>
        <taxon>Pseudonocardiales</taxon>
        <taxon>Pseudonocardiaceae</taxon>
        <taxon>Amycolatopsis</taxon>
    </lineage>
</organism>
<feature type="region of interest" description="Disordered" evidence="5">
    <location>
        <begin position="1"/>
        <end position="36"/>
    </location>
</feature>
<name>A0A2P2FUR3_AMYLU</name>
<dbReference type="Proteomes" id="UP000256220">
    <property type="component" value="Unassembled WGS sequence"/>
</dbReference>
<sequence>MVEPVSQHTSEDEPDRPDEERPTRASRRGRSGSKKFGKVNKKRSFWKELPILIVVALVLTILIQQFLAKVYMIPSGSMETTLHGCPGCTGDRILVDRITYDFTDPGPGDVVVFKGPPAWVGEIDTPESSNIFVTGFRTLGSLIGFAPPDERDFVKRIIATAGQTVQCCDPQNRVIVDGKALDEPYIHWEPGSQVDENGKPVQDTFAPVKVPAGYAWVMGDNRNNSSDSRRQGGGGVNGAIPVDNIIGKARIIVLPPGRWGGVSDHNPQANAQPLALGAPAWQQGLPLGVGIASAWPVLFLGRRMTAGVRKAVDRRR</sequence>
<dbReference type="PRINTS" id="PR00727">
    <property type="entry name" value="LEADERPTASE"/>
</dbReference>
<dbReference type="Gene3D" id="2.10.109.10">
    <property type="entry name" value="Umud Fragment, subunit A"/>
    <property type="match status" value="1"/>
</dbReference>
<dbReference type="GO" id="GO:0004252">
    <property type="term" value="F:serine-type endopeptidase activity"/>
    <property type="evidence" value="ECO:0007669"/>
    <property type="project" value="InterPro"/>
</dbReference>
<dbReference type="RefSeq" id="WP_034310914.1">
    <property type="nucleotide sequence ID" value="NZ_JFBM01000011.1"/>
</dbReference>
<dbReference type="EMBL" id="JFBM01000011">
    <property type="protein sequence ID" value="KFU80435.1"/>
    <property type="molecule type" value="Genomic_DNA"/>
</dbReference>
<dbReference type="InterPro" id="IPR000223">
    <property type="entry name" value="Pept_S26A_signal_pept_1"/>
</dbReference>
<feature type="domain" description="Peptidase S26" evidence="6">
    <location>
        <begin position="48"/>
        <end position="253"/>
    </location>
</feature>
<dbReference type="NCBIfam" id="TIGR02227">
    <property type="entry name" value="sigpep_I_bact"/>
    <property type="match status" value="1"/>
</dbReference>
<comment type="similarity">
    <text evidence="2 4">Belongs to the peptidase S26 family.</text>
</comment>
<comment type="caution">
    <text evidence="7">The sequence shown here is derived from an EMBL/GenBank/DDBJ whole genome shotgun (WGS) entry which is preliminary data.</text>
</comment>
<evidence type="ECO:0000256" key="4">
    <source>
        <dbReference type="RuleBase" id="RU362042"/>
    </source>
</evidence>
<feature type="transmembrane region" description="Helical" evidence="4">
    <location>
        <begin position="49"/>
        <end position="67"/>
    </location>
</feature>
<keyword evidence="4" id="KW-1133">Transmembrane helix</keyword>
<feature type="compositionally biased region" description="Basic residues" evidence="5">
    <location>
        <begin position="24"/>
        <end position="36"/>
    </location>
</feature>
<evidence type="ECO:0000313" key="7">
    <source>
        <dbReference type="EMBL" id="KFU80435.1"/>
    </source>
</evidence>
<feature type="active site" evidence="3">
    <location>
        <position position="77"/>
    </location>
</feature>
<dbReference type="CDD" id="cd06530">
    <property type="entry name" value="S26_SPase_I"/>
    <property type="match status" value="1"/>
</dbReference>
<comment type="subcellular location">
    <subcellularLocation>
        <location evidence="1">Cell membrane</location>
        <topology evidence="1">Single-pass type II membrane protein</topology>
    </subcellularLocation>
    <subcellularLocation>
        <location evidence="4">Membrane</location>
        <topology evidence="4">Single-pass type II membrane protein</topology>
    </subcellularLocation>
</comment>
<evidence type="ECO:0000259" key="6">
    <source>
        <dbReference type="Pfam" id="PF10502"/>
    </source>
</evidence>
<keyword evidence="4" id="KW-0812">Transmembrane</keyword>
<comment type="catalytic activity">
    <reaction evidence="4">
        <text>Cleavage of hydrophobic, N-terminal signal or leader sequences from secreted and periplasmic proteins.</text>
        <dbReference type="EC" id="3.4.21.89"/>
    </reaction>
</comment>
<keyword evidence="4" id="KW-0378">Hydrolase</keyword>
<dbReference type="InterPro" id="IPR036286">
    <property type="entry name" value="LexA/Signal_pep-like_sf"/>
</dbReference>
<dbReference type="EC" id="3.4.21.89" evidence="4"/>
<evidence type="ECO:0000256" key="2">
    <source>
        <dbReference type="ARBA" id="ARBA00009370"/>
    </source>
</evidence>
<dbReference type="PANTHER" id="PTHR43390">
    <property type="entry name" value="SIGNAL PEPTIDASE I"/>
    <property type="match status" value="1"/>
</dbReference>
<keyword evidence="4" id="KW-0645">Protease</keyword>
<dbReference type="GO" id="GO:0005886">
    <property type="term" value="C:plasma membrane"/>
    <property type="evidence" value="ECO:0007669"/>
    <property type="project" value="UniProtKB-SubCell"/>
</dbReference>
<dbReference type="GO" id="GO:0009003">
    <property type="term" value="F:signal peptidase activity"/>
    <property type="evidence" value="ECO:0007669"/>
    <property type="project" value="UniProtKB-EC"/>
</dbReference>
<protein>
    <recommendedName>
        <fullName evidence="4">Signal peptidase I</fullName>
        <ecNumber evidence="4">3.4.21.89</ecNumber>
    </recommendedName>
</protein>
<dbReference type="Pfam" id="PF10502">
    <property type="entry name" value="Peptidase_S26"/>
    <property type="match status" value="1"/>
</dbReference>
<keyword evidence="8" id="KW-1185">Reference proteome</keyword>
<keyword evidence="4" id="KW-0472">Membrane</keyword>
<evidence type="ECO:0000256" key="5">
    <source>
        <dbReference type="SAM" id="MobiDB-lite"/>
    </source>
</evidence>
<feature type="active site" evidence="3">
    <location>
        <position position="155"/>
    </location>
</feature>